<dbReference type="Proteomes" id="UP000001861">
    <property type="component" value="Unassembled WGS sequence"/>
</dbReference>
<keyword evidence="2" id="KW-0802">TPR repeat</keyword>
<evidence type="ECO:0008006" key="5">
    <source>
        <dbReference type="Google" id="ProtNLM"/>
    </source>
</evidence>
<proteinExistence type="predicted"/>
<dbReference type="SUPFAM" id="SSF48452">
    <property type="entry name" value="TPR-like"/>
    <property type="match status" value="1"/>
</dbReference>
<evidence type="ECO:0000256" key="1">
    <source>
        <dbReference type="ARBA" id="ARBA00022737"/>
    </source>
</evidence>
<evidence type="ECO:0000313" key="3">
    <source>
        <dbReference type="EMBL" id="EAU81456.1"/>
    </source>
</evidence>
<dbReference type="InParanoid" id="A8PCH6"/>
<dbReference type="KEGG" id="cci:CC1G_05286"/>
<name>A8PCH6_COPC7</name>
<dbReference type="InterPro" id="IPR047150">
    <property type="entry name" value="SGT"/>
</dbReference>
<dbReference type="VEuPathDB" id="FungiDB:CC1G_05286"/>
<dbReference type="PANTHER" id="PTHR45831">
    <property type="entry name" value="LD24721P"/>
    <property type="match status" value="1"/>
</dbReference>
<dbReference type="PANTHER" id="PTHR45831:SF2">
    <property type="entry name" value="LD24721P"/>
    <property type="match status" value="1"/>
</dbReference>
<dbReference type="GO" id="GO:0072380">
    <property type="term" value="C:TRC complex"/>
    <property type="evidence" value="ECO:0007669"/>
    <property type="project" value="TreeGrafter"/>
</dbReference>
<evidence type="ECO:0000256" key="2">
    <source>
        <dbReference type="ARBA" id="ARBA00022803"/>
    </source>
</evidence>
<accession>A8PCH6</accession>
<dbReference type="Gene3D" id="1.25.40.10">
    <property type="entry name" value="Tetratricopeptide repeat domain"/>
    <property type="match status" value="1"/>
</dbReference>
<dbReference type="AlphaFoldDB" id="A8PCH6"/>
<keyword evidence="1" id="KW-0677">Repeat</keyword>
<reference evidence="3 4" key="1">
    <citation type="journal article" date="2010" name="Proc. Natl. Acad. Sci. U.S.A.">
        <title>Insights into evolution of multicellular fungi from the assembled chromosomes of the mushroom Coprinopsis cinerea (Coprinus cinereus).</title>
        <authorList>
            <person name="Stajich J.E."/>
            <person name="Wilke S.K."/>
            <person name="Ahren D."/>
            <person name="Au C.H."/>
            <person name="Birren B.W."/>
            <person name="Borodovsky M."/>
            <person name="Burns C."/>
            <person name="Canback B."/>
            <person name="Casselton L.A."/>
            <person name="Cheng C.K."/>
            <person name="Deng J."/>
            <person name="Dietrich F.S."/>
            <person name="Fargo D.C."/>
            <person name="Farman M.L."/>
            <person name="Gathman A.C."/>
            <person name="Goldberg J."/>
            <person name="Guigo R."/>
            <person name="Hoegger P.J."/>
            <person name="Hooker J.B."/>
            <person name="Huggins A."/>
            <person name="James T.Y."/>
            <person name="Kamada T."/>
            <person name="Kilaru S."/>
            <person name="Kodira C."/>
            <person name="Kues U."/>
            <person name="Kupfer D."/>
            <person name="Kwan H.S."/>
            <person name="Lomsadze A."/>
            <person name="Li W."/>
            <person name="Lilly W.W."/>
            <person name="Ma L.J."/>
            <person name="Mackey A.J."/>
            <person name="Manning G."/>
            <person name="Martin F."/>
            <person name="Muraguchi H."/>
            <person name="Natvig D.O."/>
            <person name="Palmerini H."/>
            <person name="Ramesh M.A."/>
            <person name="Rehmeyer C.J."/>
            <person name="Roe B.A."/>
            <person name="Shenoy N."/>
            <person name="Stanke M."/>
            <person name="Ter-Hovhannisyan V."/>
            <person name="Tunlid A."/>
            <person name="Velagapudi R."/>
            <person name="Vision T.J."/>
            <person name="Zeng Q."/>
            <person name="Zolan M.E."/>
            <person name="Pukkila P.J."/>
        </authorList>
    </citation>
    <scope>NUCLEOTIDE SEQUENCE [LARGE SCALE GENOMIC DNA]</scope>
    <source>
        <strain evidence="4">Okayama-7 / 130 / ATCC MYA-4618 / FGSC 9003</strain>
    </source>
</reference>
<comment type="caution">
    <text evidence="3">The sequence shown here is derived from an EMBL/GenBank/DDBJ whole genome shotgun (WGS) entry which is preliminary data.</text>
</comment>
<sequence length="404" mass="46136">MSDTVSNLWAGLDPEIDRRLREKIKPNPATGELDDGDILMYLRELEDDPDLQAMLEHGNAERKRREESIDFDTFDFGSLPSTPSTWRVTLEPGGLVDPETKSIVRPHEVDAFPDARQTFRVTGWVPSQKMRYVEDFEELPKSGELTLFLKNLFVIPFGNYQPQTPANLIMSHKFALHEHAIAPFLDSIPSMSWRIESQDQGAFVNDMVYQIASRDYKRHLAAGLKAKERGNEFFKNNDRRRAIDAYTESLRRYEDAIAQKVMEHEKAAVFKHIAVVCANRSFAYVKEGMGPGRDVETGIIDAENAIYADKTYSKAYARLARAYQAKGNLKKAQEAIVRGLNVPLIENEAVLVEILIELQTEGKGLPEDKEEYRAWAEKVLADENMRGVKGEWRRRIEERLNSDA</sequence>
<evidence type="ECO:0000313" key="4">
    <source>
        <dbReference type="Proteomes" id="UP000001861"/>
    </source>
</evidence>
<dbReference type="GO" id="GO:0006620">
    <property type="term" value="P:post-translational protein targeting to endoplasmic reticulum membrane"/>
    <property type="evidence" value="ECO:0007669"/>
    <property type="project" value="TreeGrafter"/>
</dbReference>
<dbReference type="EMBL" id="AACS02000011">
    <property type="protein sequence ID" value="EAU81456.1"/>
    <property type="molecule type" value="Genomic_DNA"/>
</dbReference>
<dbReference type="GO" id="GO:0060090">
    <property type="term" value="F:molecular adaptor activity"/>
    <property type="evidence" value="ECO:0007669"/>
    <property type="project" value="TreeGrafter"/>
</dbReference>
<dbReference type="GO" id="GO:0016020">
    <property type="term" value="C:membrane"/>
    <property type="evidence" value="ECO:0007669"/>
    <property type="project" value="TreeGrafter"/>
</dbReference>
<dbReference type="RefSeq" id="XP_001840400.1">
    <property type="nucleotide sequence ID" value="XM_001840348.1"/>
</dbReference>
<gene>
    <name evidence="3" type="ORF">CC1G_05286</name>
</gene>
<dbReference type="eggNOG" id="ENOG502SNTQ">
    <property type="taxonomic scope" value="Eukaryota"/>
</dbReference>
<protein>
    <recommendedName>
        <fullName evidence="5">Tetratricopeptide repeat protein</fullName>
    </recommendedName>
</protein>
<dbReference type="InterPro" id="IPR011990">
    <property type="entry name" value="TPR-like_helical_dom_sf"/>
</dbReference>
<keyword evidence="4" id="KW-1185">Reference proteome</keyword>
<dbReference type="GeneID" id="6017042"/>
<dbReference type="OrthoDB" id="2942533at2759"/>
<organism evidence="3 4">
    <name type="scientific">Coprinopsis cinerea (strain Okayama-7 / 130 / ATCC MYA-4618 / FGSC 9003)</name>
    <name type="common">Inky cap fungus</name>
    <name type="synonym">Hormographiella aspergillata</name>
    <dbReference type="NCBI Taxonomy" id="240176"/>
    <lineage>
        <taxon>Eukaryota</taxon>
        <taxon>Fungi</taxon>
        <taxon>Dikarya</taxon>
        <taxon>Basidiomycota</taxon>
        <taxon>Agaricomycotina</taxon>
        <taxon>Agaricomycetes</taxon>
        <taxon>Agaricomycetidae</taxon>
        <taxon>Agaricales</taxon>
        <taxon>Agaricineae</taxon>
        <taxon>Psathyrellaceae</taxon>
        <taxon>Coprinopsis</taxon>
    </lineage>
</organism>